<reference evidence="1" key="1">
    <citation type="submission" date="2021-09" db="EMBL/GenBank/DDBJ databases">
        <authorList>
            <consortium name="AG Swart"/>
            <person name="Singh M."/>
            <person name="Singh A."/>
            <person name="Seah K."/>
            <person name="Emmerich C."/>
        </authorList>
    </citation>
    <scope>NUCLEOTIDE SEQUENCE</scope>
    <source>
        <strain evidence="1">ATCC30299</strain>
    </source>
</reference>
<protein>
    <submittedName>
        <fullName evidence="1">Uncharacterized protein</fullName>
    </submittedName>
</protein>
<comment type="caution">
    <text evidence="1">The sequence shown here is derived from an EMBL/GenBank/DDBJ whole genome shotgun (WGS) entry which is preliminary data.</text>
</comment>
<gene>
    <name evidence="1" type="ORF">BSTOLATCC_MIC20204</name>
</gene>
<evidence type="ECO:0000313" key="2">
    <source>
        <dbReference type="Proteomes" id="UP001162131"/>
    </source>
</evidence>
<sequence length="135" mass="16503">MENQFFKQKRSQVIKTQKDKKLLEKKKKRNKGRNIKIYHGNNDRSRIWRYWNPNGNRNPGSYDYDKINNLFEQIKERQLSLDELDKILTEKHSGWKKLAHPDKKFSVKDYFKKCLEPTYIKDAEYCLYLCNTFDF</sequence>
<keyword evidence="2" id="KW-1185">Reference proteome</keyword>
<name>A0AAU9ITR9_9CILI</name>
<evidence type="ECO:0000313" key="1">
    <source>
        <dbReference type="EMBL" id="CAG9317899.1"/>
    </source>
</evidence>
<dbReference type="EMBL" id="CAJZBQ010000019">
    <property type="protein sequence ID" value="CAG9317899.1"/>
    <property type="molecule type" value="Genomic_DNA"/>
</dbReference>
<dbReference type="Proteomes" id="UP001162131">
    <property type="component" value="Unassembled WGS sequence"/>
</dbReference>
<accession>A0AAU9ITR9</accession>
<organism evidence="1 2">
    <name type="scientific">Blepharisma stoltei</name>
    <dbReference type="NCBI Taxonomy" id="1481888"/>
    <lineage>
        <taxon>Eukaryota</taxon>
        <taxon>Sar</taxon>
        <taxon>Alveolata</taxon>
        <taxon>Ciliophora</taxon>
        <taxon>Postciliodesmatophora</taxon>
        <taxon>Heterotrichea</taxon>
        <taxon>Heterotrichida</taxon>
        <taxon>Blepharismidae</taxon>
        <taxon>Blepharisma</taxon>
    </lineage>
</organism>
<dbReference type="AlphaFoldDB" id="A0AAU9ITR9"/>
<proteinExistence type="predicted"/>